<keyword evidence="2" id="KW-0812">Transmembrane</keyword>
<keyword evidence="4" id="KW-1185">Reference proteome</keyword>
<evidence type="ECO:0000256" key="2">
    <source>
        <dbReference type="SAM" id="Phobius"/>
    </source>
</evidence>
<accession>A0ABR4KIK1</accession>
<proteinExistence type="predicted"/>
<keyword evidence="1" id="KW-0560">Oxidoreductase</keyword>
<dbReference type="Pfam" id="PF00106">
    <property type="entry name" value="adh_short"/>
    <property type="match status" value="1"/>
</dbReference>
<dbReference type="Gene3D" id="3.40.50.720">
    <property type="entry name" value="NAD(P)-binding Rossmann-like Domain"/>
    <property type="match status" value="1"/>
</dbReference>
<feature type="transmembrane region" description="Helical" evidence="2">
    <location>
        <begin position="20"/>
        <end position="42"/>
    </location>
</feature>
<dbReference type="EMBL" id="JBFXLU010000026">
    <property type="protein sequence ID" value="KAL2852100.1"/>
    <property type="molecule type" value="Genomic_DNA"/>
</dbReference>
<dbReference type="PANTHER" id="PTHR47534">
    <property type="entry name" value="YALI0E05731P"/>
    <property type="match status" value="1"/>
</dbReference>
<sequence length="341" mass="36565">MVTLGDILSSNAQVASSFPPGLVALFVGATSGIGAATLKAFAKYTRKPRAYFVGRSQEAADAIILECLELNPDGEYIFIQADVSLLKVVDQVSAQIRAREPHLNILFLSQGVARFDRCETAEGLHLLASLAHYSRVRFIARLLPLLKAAPIHRRVITVGAAGMEGPLDPSDFPALRIPPDQLRGHLTTLITLGLEAVARSAPRVSFIHDYPGAVDTPLTQEVFRLMGRDGAAIDGGTVPELLSAEESGERHVYLLTSPRYPSAEGVGGTVLVGAGSSREEVVRGTNGELGSGFYDVGFDGESASSDTLEFLAGLRRDGMVEKVRNHTDDEFRRITGQGLQI</sequence>
<protein>
    <recommendedName>
        <fullName evidence="5">Short-chain dehydrogenases/reductase</fullName>
    </recommendedName>
</protein>
<dbReference type="InterPro" id="IPR002347">
    <property type="entry name" value="SDR_fam"/>
</dbReference>
<reference evidence="3 4" key="1">
    <citation type="submission" date="2024-07" db="EMBL/GenBank/DDBJ databases">
        <title>Section-level genome sequencing and comparative genomics of Aspergillus sections Usti and Cavernicolus.</title>
        <authorList>
            <consortium name="Lawrence Berkeley National Laboratory"/>
            <person name="Nybo J.L."/>
            <person name="Vesth T.C."/>
            <person name="Theobald S."/>
            <person name="Frisvad J.C."/>
            <person name="Larsen T.O."/>
            <person name="Kjaerboelling I."/>
            <person name="Rothschild-Mancinelli K."/>
            <person name="Lyhne E.K."/>
            <person name="Kogle M.E."/>
            <person name="Barry K."/>
            <person name="Clum A."/>
            <person name="Na H."/>
            <person name="Ledsgaard L."/>
            <person name="Lin J."/>
            <person name="Lipzen A."/>
            <person name="Kuo A."/>
            <person name="Riley R."/>
            <person name="Mondo S."/>
            <person name="Labutti K."/>
            <person name="Haridas S."/>
            <person name="Pangalinan J."/>
            <person name="Salamov A.A."/>
            <person name="Simmons B.A."/>
            <person name="Magnuson J.K."/>
            <person name="Chen J."/>
            <person name="Drula E."/>
            <person name="Henrissat B."/>
            <person name="Wiebenga A."/>
            <person name="Lubbers R.J."/>
            <person name="Gomes A.C."/>
            <person name="Makela M.R."/>
            <person name="Stajich J."/>
            <person name="Grigoriev I.V."/>
            <person name="Mortensen U.H."/>
            <person name="De Vries R.P."/>
            <person name="Baker S.E."/>
            <person name="Andersen M.R."/>
        </authorList>
    </citation>
    <scope>NUCLEOTIDE SEQUENCE [LARGE SCALE GENOMIC DNA]</scope>
    <source>
        <strain evidence="3 4">CBS 123904</strain>
    </source>
</reference>
<evidence type="ECO:0000313" key="4">
    <source>
        <dbReference type="Proteomes" id="UP001610446"/>
    </source>
</evidence>
<organism evidence="3 4">
    <name type="scientific">Aspergillus pseudoustus</name>
    <dbReference type="NCBI Taxonomy" id="1810923"/>
    <lineage>
        <taxon>Eukaryota</taxon>
        <taxon>Fungi</taxon>
        <taxon>Dikarya</taxon>
        <taxon>Ascomycota</taxon>
        <taxon>Pezizomycotina</taxon>
        <taxon>Eurotiomycetes</taxon>
        <taxon>Eurotiomycetidae</taxon>
        <taxon>Eurotiales</taxon>
        <taxon>Aspergillaceae</taxon>
        <taxon>Aspergillus</taxon>
        <taxon>Aspergillus subgen. Nidulantes</taxon>
    </lineage>
</organism>
<comment type="caution">
    <text evidence="3">The sequence shown here is derived from an EMBL/GenBank/DDBJ whole genome shotgun (WGS) entry which is preliminary data.</text>
</comment>
<evidence type="ECO:0000256" key="1">
    <source>
        <dbReference type="ARBA" id="ARBA00023002"/>
    </source>
</evidence>
<dbReference type="Proteomes" id="UP001610446">
    <property type="component" value="Unassembled WGS sequence"/>
</dbReference>
<evidence type="ECO:0008006" key="5">
    <source>
        <dbReference type="Google" id="ProtNLM"/>
    </source>
</evidence>
<dbReference type="SUPFAM" id="SSF51735">
    <property type="entry name" value="NAD(P)-binding Rossmann-fold domains"/>
    <property type="match status" value="1"/>
</dbReference>
<keyword evidence="2" id="KW-1133">Transmembrane helix</keyword>
<dbReference type="InterPro" id="IPR036291">
    <property type="entry name" value="NAD(P)-bd_dom_sf"/>
</dbReference>
<keyword evidence="2" id="KW-0472">Membrane</keyword>
<gene>
    <name evidence="3" type="ORF">BJY01DRAFT_260167</name>
</gene>
<name>A0ABR4KIK1_9EURO</name>
<dbReference type="InterPro" id="IPR052228">
    <property type="entry name" value="Sec_Metab_Biosynth_Oxidored"/>
</dbReference>
<dbReference type="PANTHER" id="PTHR47534:SF3">
    <property type="entry name" value="ALCOHOL DEHYDROGENASE-LIKE C-TERMINAL DOMAIN-CONTAINING PROTEIN"/>
    <property type="match status" value="1"/>
</dbReference>
<evidence type="ECO:0000313" key="3">
    <source>
        <dbReference type="EMBL" id="KAL2852100.1"/>
    </source>
</evidence>